<evidence type="ECO:0000256" key="3">
    <source>
        <dbReference type="ARBA" id="ARBA00012747"/>
    </source>
</evidence>
<dbReference type="InterPro" id="IPR040707">
    <property type="entry name" value="FGAR-AT_N"/>
</dbReference>
<feature type="domain" description="Phosphoribosylformylglycinamidine synthase N-terminal" evidence="16">
    <location>
        <begin position="93"/>
        <end position="166"/>
    </location>
</feature>
<dbReference type="GO" id="GO:0005737">
    <property type="term" value="C:cytoplasm"/>
    <property type="evidence" value="ECO:0007669"/>
    <property type="project" value="TreeGrafter"/>
</dbReference>
<evidence type="ECO:0000256" key="12">
    <source>
        <dbReference type="ARBA" id="ARBA00032632"/>
    </source>
</evidence>
<keyword evidence="19" id="KW-1185">Reference proteome</keyword>
<evidence type="ECO:0000256" key="7">
    <source>
        <dbReference type="ARBA" id="ARBA00022755"/>
    </source>
</evidence>
<keyword evidence="6" id="KW-0547">Nucleotide-binding</keyword>
<dbReference type="InterPro" id="IPR055181">
    <property type="entry name" value="FGAR-AT_PurM_N-like"/>
</dbReference>
<gene>
    <name evidence="18" type="ORF">OTU49_009413</name>
</gene>
<dbReference type="CDD" id="cd02204">
    <property type="entry name" value="PurL_repeat2"/>
    <property type="match status" value="1"/>
</dbReference>
<dbReference type="GO" id="GO:0005524">
    <property type="term" value="F:ATP binding"/>
    <property type="evidence" value="ECO:0007669"/>
    <property type="project" value="UniProtKB-KW"/>
</dbReference>
<dbReference type="SUPFAM" id="SSF82697">
    <property type="entry name" value="PurS-like"/>
    <property type="match status" value="1"/>
</dbReference>
<comment type="caution">
    <text evidence="18">The sequence shown here is derived from an EMBL/GenBank/DDBJ whole genome shotgun (WGS) entry which is preliminary data.</text>
</comment>
<dbReference type="SUPFAM" id="SSF56042">
    <property type="entry name" value="PurM C-terminal domain-like"/>
    <property type="match status" value="2"/>
</dbReference>
<evidence type="ECO:0000256" key="10">
    <source>
        <dbReference type="ARBA" id="ARBA00022962"/>
    </source>
</evidence>
<dbReference type="Pfam" id="PF18072">
    <property type="entry name" value="FGAR-AT_linker"/>
    <property type="match status" value="1"/>
</dbReference>
<evidence type="ECO:0000259" key="17">
    <source>
        <dbReference type="Pfam" id="PF22689"/>
    </source>
</evidence>
<dbReference type="Gene3D" id="1.10.8.750">
    <property type="entry name" value="Phosphoribosylformylglycinamidine synthase, linker domain"/>
    <property type="match status" value="1"/>
</dbReference>
<dbReference type="Gene3D" id="3.90.650.10">
    <property type="entry name" value="PurM-like C-terminal domain"/>
    <property type="match status" value="2"/>
</dbReference>
<evidence type="ECO:0000256" key="4">
    <source>
        <dbReference type="ARBA" id="ARBA00022598"/>
    </source>
</evidence>
<evidence type="ECO:0000256" key="1">
    <source>
        <dbReference type="ARBA" id="ARBA00004920"/>
    </source>
</evidence>
<organism evidence="18 19">
    <name type="scientific">Cherax quadricarinatus</name>
    <name type="common">Australian red claw crayfish</name>
    <dbReference type="NCBI Taxonomy" id="27406"/>
    <lineage>
        <taxon>Eukaryota</taxon>
        <taxon>Metazoa</taxon>
        <taxon>Ecdysozoa</taxon>
        <taxon>Arthropoda</taxon>
        <taxon>Crustacea</taxon>
        <taxon>Multicrustacea</taxon>
        <taxon>Malacostraca</taxon>
        <taxon>Eumalacostraca</taxon>
        <taxon>Eucarida</taxon>
        <taxon>Decapoda</taxon>
        <taxon>Pleocyemata</taxon>
        <taxon>Astacidea</taxon>
        <taxon>Parastacoidea</taxon>
        <taxon>Parastacidae</taxon>
        <taxon>Cherax</taxon>
    </lineage>
</organism>
<protein>
    <recommendedName>
        <fullName evidence="13">Phosphoribosylformylglycinamidine synthase</fullName>
        <ecNumber evidence="3">6.3.5.3</ecNumber>
    </recommendedName>
    <alternativeName>
        <fullName evidence="12">Formylglycinamide ribonucleotide amidotransferase</fullName>
    </alternativeName>
    <alternativeName>
        <fullName evidence="11">Formylglycinamide ribotide amidotransferase</fullName>
    </alternativeName>
</protein>
<evidence type="ECO:0000313" key="19">
    <source>
        <dbReference type="Proteomes" id="UP001445076"/>
    </source>
</evidence>
<feature type="domain" description="FGAR-AT PurM N-terminal-like" evidence="17">
    <location>
        <begin position="689"/>
        <end position="848"/>
    </location>
</feature>
<evidence type="ECO:0000313" key="18">
    <source>
        <dbReference type="EMBL" id="KAK8728128.1"/>
    </source>
</evidence>
<dbReference type="SUPFAM" id="SSF109736">
    <property type="entry name" value="FGAM synthase PurL, linker domain"/>
    <property type="match status" value="1"/>
</dbReference>
<evidence type="ECO:0000256" key="8">
    <source>
        <dbReference type="ARBA" id="ARBA00022840"/>
    </source>
</evidence>
<sequence>MSLMRVYRGPGTWEAHRAAQVLHLQRLRHSCPMVKDLQHEICYYILSDNSVSESSEYMCEVLGEDSPLRQLLGDPWLPNLDLHDHTQLEIKCHSTQAIIEIGPRLNFTTAWSTNAVSICHAMGLKSVVRLERANRYLVTINGTFDLETRKQVVSSLHDPMTEMEYNTPLNTLEQDVQTQPWSTVLVLQKGKQALQEANKAMGLAFDEWDLEYYTELFKTKIQRNPTTVELFDLAQSNSEHSRHWFFKGEYVLEGERLMHSLLDMVMGTNSPLTTNPNSIIAFSDNSSCIQGWKTPVVVSSDPCQSSQVLVESRLRHLVFTAETHNFPTGVAPFSGATTGTGGRIRDVQAVGRGGHVVAGTAGYCFGNLHIHGYELAWEGREAGYPSNLATPLEVIIEASNGASDYGNKFGEPVIAGFARSFGMVVGNESARERREWIKPIMFSGGVGTLDDTMLKKLPPHSGAQVVKVGGPVYRIGVGGGAASSVQVQGDNEAMRDLGAVQRGDAEMEQKMNRVIRGCLEMRNNPILAIHDQGAGGNANVLKELMEGAGGVIFTESFSVGDPTLSTLEVWGAEYQESNALLTDFHHLTSLKMLAAREKCPLDIVGFITDDHKVRLVEGKLDPSILEKIGDHRESQYPVDLPLDTVLGKMPRKEFHWTRSAVKAVPLKLPDTLKVQEALERVLKLPSVGSKRYLTNKVDRSVTGLVARQQCVGPLHTPLADVAVTAASYFSKEGTATSIGEQPIKMLVCPAAGARLTVLEALANLVAAPLSCLKDVKCSANWMWAAKLPGEGWALYQACEAMCEIMKSVGVAVDGGKDSLSMAARVPGKDGASSVVKAPGSLVVSAYAPCPDVTKVVTPDLKSAGVGREGVLVWVRPVAGHARLGGSALAQVYSQLGCECPDVDLHETVAFVAAFTVIQQLIDEGLVLALHDVSDGGLVTCLLEMAIAGWAGFMVDLPPPPAPLPSAMDRAPSLLAALFSEEVG</sequence>
<name>A0AAW0WAG2_CHEQU</name>
<dbReference type="FunFam" id="3.30.1330.10:FF:000007">
    <property type="entry name" value="Phosphoribosylformylglycinamidine synthase, putative"/>
    <property type="match status" value="1"/>
</dbReference>
<keyword evidence="8" id="KW-0067">ATP-binding</keyword>
<dbReference type="Pfam" id="PF18076">
    <property type="entry name" value="FGAR-AT_N"/>
    <property type="match status" value="1"/>
</dbReference>
<dbReference type="PANTHER" id="PTHR10099">
    <property type="entry name" value="PHOSPHORIBOSYLFORMYLGLYCINAMIDINE SYNTHASE"/>
    <property type="match status" value="1"/>
</dbReference>
<evidence type="ECO:0000256" key="9">
    <source>
        <dbReference type="ARBA" id="ARBA00022842"/>
    </source>
</evidence>
<evidence type="ECO:0000256" key="5">
    <source>
        <dbReference type="ARBA" id="ARBA00022723"/>
    </source>
</evidence>
<dbReference type="FunFam" id="1.10.8.750:FF:000001">
    <property type="entry name" value="Putative phosphoribosylformylglycinamidine synthase"/>
    <property type="match status" value="1"/>
</dbReference>
<keyword evidence="10" id="KW-0315">Glutamine amidotransferase</keyword>
<dbReference type="EMBL" id="JARKIK010000073">
    <property type="protein sequence ID" value="KAK8728128.1"/>
    <property type="molecule type" value="Genomic_DNA"/>
</dbReference>
<dbReference type="InterPro" id="IPR036604">
    <property type="entry name" value="PurS-like_sf"/>
</dbReference>
<evidence type="ECO:0000259" key="16">
    <source>
        <dbReference type="Pfam" id="PF18076"/>
    </source>
</evidence>
<dbReference type="FunFam" id="3.30.1330.10:FF:000026">
    <property type="entry name" value="phosphoribosylformylglycinamidine synthase"/>
    <property type="match status" value="1"/>
</dbReference>
<feature type="domain" description="PurM-like C-terminal" evidence="14">
    <location>
        <begin position="876"/>
        <end position="980"/>
    </location>
</feature>
<dbReference type="SUPFAM" id="SSF55326">
    <property type="entry name" value="PurM N-terminal domain-like"/>
    <property type="match status" value="2"/>
</dbReference>
<dbReference type="GO" id="GO:0046872">
    <property type="term" value="F:metal ion binding"/>
    <property type="evidence" value="ECO:0007669"/>
    <property type="project" value="UniProtKB-KW"/>
</dbReference>
<keyword evidence="9" id="KW-0460">Magnesium</keyword>
<evidence type="ECO:0000259" key="15">
    <source>
        <dbReference type="Pfam" id="PF18072"/>
    </source>
</evidence>
<evidence type="ECO:0000256" key="6">
    <source>
        <dbReference type="ARBA" id="ARBA00022741"/>
    </source>
</evidence>
<dbReference type="Proteomes" id="UP001445076">
    <property type="component" value="Unassembled WGS sequence"/>
</dbReference>
<evidence type="ECO:0000256" key="2">
    <source>
        <dbReference type="ARBA" id="ARBA00008608"/>
    </source>
</evidence>
<dbReference type="InterPro" id="IPR036676">
    <property type="entry name" value="PurM-like_C_sf"/>
</dbReference>
<dbReference type="InterPro" id="IPR010918">
    <property type="entry name" value="PurM-like_C_dom"/>
</dbReference>
<dbReference type="GO" id="GO:0004642">
    <property type="term" value="F:phosphoribosylformylglycinamidine synthase activity"/>
    <property type="evidence" value="ECO:0007669"/>
    <property type="project" value="UniProtKB-EC"/>
</dbReference>
<feature type="domain" description="Phosphoribosylformylglycinamidine synthase linker" evidence="15">
    <location>
        <begin position="194"/>
        <end position="243"/>
    </location>
</feature>
<proteinExistence type="inferred from homology"/>
<comment type="similarity">
    <text evidence="2">In the N-terminal section; belongs to the FGAMS family.</text>
</comment>
<keyword evidence="7" id="KW-0658">Purine biosynthesis</keyword>
<dbReference type="InterPro" id="IPR036921">
    <property type="entry name" value="PurM-like_N_sf"/>
</dbReference>
<evidence type="ECO:0000259" key="14">
    <source>
        <dbReference type="Pfam" id="PF02769"/>
    </source>
</evidence>
<evidence type="ECO:0000256" key="13">
    <source>
        <dbReference type="ARBA" id="ARBA00071729"/>
    </source>
</evidence>
<dbReference type="InterPro" id="IPR041609">
    <property type="entry name" value="PurL_linker"/>
</dbReference>
<evidence type="ECO:0000256" key="11">
    <source>
        <dbReference type="ARBA" id="ARBA00029823"/>
    </source>
</evidence>
<reference evidence="18 19" key="1">
    <citation type="journal article" date="2024" name="BMC Genomics">
        <title>Genome assembly of redclaw crayfish (Cherax quadricarinatus) provides insights into its immune adaptation and hypoxia tolerance.</title>
        <authorList>
            <person name="Liu Z."/>
            <person name="Zheng J."/>
            <person name="Li H."/>
            <person name="Fang K."/>
            <person name="Wang S."/>
            <person name="He J."/>
            <person name="Zhou D."/>
            <person name="Weng S."/>
            <person name="Chi M."/>
            <person name="Gu Z."/>
            <person name="He J."/>
            <person name="Li F."/>
            <person name="Wang M."/>
        </authorList>
    </citation>
    <scope>NUCLEOTIDE SEQUENCE [LARGE SCALE GENOMIC DNA]</scope>
    <source>
        <strain evidence="18">ZL_2023a</strain>
    </source>
</reference>
<dbReference type="NCBIfam" id="NF003672">
    <property type="entry name" value="PRK05297.1"/>
    <property type="match status" value="1"/>
</dbReference>
<dbReference type="PANTHER" id="PTHR10099:SF1">
    <property type="entry name" value="PHOSPHORIBOSYLFORMYLGLYCINAMIDINE SYNTHASE"/>
    <property type="match status" value="1"/>
</dbReference>
<keyword evidence="5" id="KW-0479">Metal-binding</keyword>
<feature type="domain" description="PurM-like C-terminal" evidence="14">
    <location>
        <begin position="462"/>
        <end position="615"/>
    </location>
</feature>
<dbReference type="AlphaFoldDB" id="A0AAW0WAG2"/>
<comment type="pathway">
    <text evidence="1">Purine metabolism; IMP biosynthesis via de novo pathway; 5-amino-1-(5-phospho-D-ribosyl)imidazole from N(2)-formyl-N(1)-(5-phospho-D-ribosyl)glycinamide: step 1/2.</text>
</comment>
<accession>A0AAW0WAG2</accession>
<dbReference type="GO" id="GO:0006164">
    <property type="term" value="P:purine nucleotide biosynthetic process"/>
    <property type="evidence" value="ECO:0007669"/>
    <property type="project" value="UniProtKB-KW"/>
</dbReference>
<dbReference type="EC" id="6.3.5.3" evidence="3"/>
<dbReference type="Pfam" id="PF02769">
    <property type="entry name" value="AIRS_C"/>
    <property type="match status" value="2"/>
</dbReference>
<dbReference type="Pfam" id="PF22689">
    <property type="entry name" value="FGAR-AT_PurM_N-like"/>
    <property type="match status" value="1"/>
</dbReference>
<keyword evidence="4" id="KW-0436">Ligase</keyword>
<dbReference type="Gene3D" id="3.30.1330.10">
    <property type="entry name" value="PurM-like, N-terminal domain"/>
    <property type="match status" value="2"/>
</dbReference>